<comment type="caution">
    <text evidence="1">The sequence shown here is derived from an EMBL/GenBank/DDBJ whole genome shotgun (WGS) entry which is preliminary data.</text>
</comment>
<dbReference type="AlphaFoldDB" id="A0A368Z9I1"/>
<proteinExistence type="predicted"/>
<evidence type="ECO:0000313" key="1">
    <source>
        <dbReference type="EMBL" id="RCW88659.1"/>
    </source>
</evidence>
<dbReference type="RefSeq" id="WP_114347418.1">
    <property type="nucleotide sequence ID" value="NZ_QPJL01000001.1"/>
</dbReference>
<name>A0A368Z9I1_9RHOB</name>
<evidence type="ECO:0000313" key="2">
    <source>
        <dbReference type="Proteomes" id="UP000253345"/>
    </source>
</evidence>
<organism evidence="1 2">
    <name type="scientific">Paracoccus lutimaris</name>
    <dbReference type="NCBI Taxonomy" id="1490030"/>
    <lineage>
        <taxon>Bacteria</taxon>
        <taxon>Pseudomonadati</taxon>
        <taxon>Pseudomonadota</taxon>
        <taxon>Alphaproteobacteria</taxon>
        <taxon>Rhodobacterales</taxon>
        <taxon>Paracoccaceae</taxon>
        <taxon>Paracoccus</taxon>
    </lineage>
</organism>
<dbReference type="EMBL" id="QPJL01000001">
    <property type="protein sequence ID" value="RCW88659.1"/>
    <property type="molecule type" value="Genomic_DNA"/>
</dbReference>
<dbReference type="InterPro" id="IPR045926">
    <property type="entry name" value="DUF6345"/>
</dbReference>
<protein>
    <submittedName>
        <fullName evidence="1">Uncharacterized protein</fullName>
    </submittedName>
</protein>
<keyword evidence="2" id="KW-1185">Reference proteome</keyword>
<dbReference type="Proteomes" id="UP000253345">
    <property type="component" value="Unassembled WGS sequence"/>
</dbReference>
<dbReference type="OrthoDB" id="7757946at2"/>
<dbReference type="Pfam" id="PF19872">
    <property type="entry name" value="DUF6345"/>
    <property type="match status" value="1"/>
</dbReference>
<sequence length="560" mass="61273">MDDLVGSFDSFEPGMLGLNWAEHLAGDPAAPVNSGMLDACRPSTQVYGACSVETYRAAGALNAAHRDAGGFLDAVDSFAAPDYWRRDAAVKSWLYDSGLAAAAGRNIDAVRVFYHAGHGRMDDTGNFRLPMGALWTGVDACLESGRMWLGADKLRYLFWSTSESLCVSEGRNPLRSWARSNAGLRMMFGFDSVCWDSGSYGANFWRHWRMGKSFSQAWLDGAWDVAHDQNPVVAACGATRDEALATLFDERRFDAARAKGSWWAWRWHATLPAHRRDVVLSAPPSELRTARLVPVAEDTALAERVLHTLNISPRLVPRDDQGRMTVSSDAIHFMRRADGHILLELARSGPGERERSGVPIQRRALVNRARSALRRYGFVSPGSELVFDRISLALSATQSLHLAAEPPVETLDEIIVQFRQSIGGIPILTPGAGTLRLAMRPDGTVLRIESTLRQVAELLPARSYSNSGSEDPPVPEGFAPTCALEAPGTAQSLARHSARLMRDLAARGAAPLNLTILPGTTEVGYGVRSNTARIVAREGIEIECARGFRKRYWMQSNLGD</sequence>
<reference evidence="1 2" key="1">
    <citation type="submission" date="2018-07" db="EMBL/GenBank/DDBJ databases">
        <title>Genomic Encyclopedia of Type Strains, Phase III (KMG-III): the genomes of soil and plant-associated and newly described type strains.</title>
        <authorList>
            <person name="Whitman W."/>
        </authorList>
    </citation>
    <scope>NUCLEOTIDE SEQUENCE [LARGE SCALE GENOMIC DNA]</scope>
    <source>
        <strain evidence="1 2">CECT 8525</strain>
    </source>
</reference>
<gene>
    <name evidence="1" type="ORF">DFP89_10192</name>
</gene>
<accession>A0A368Z9I1</accession>